<comment type="similarity">
    <text evidence="1 3">Belongs to the short-chain dehydrogenases/reductases (SDR) family.</text>
</comment>
<dbReference type="Gene3D" id="3.40.50.720">
    <property type="entry name" value="NAD(P)-binding Rossmann-like Domain"/>
    <property type="match status" value="1"/>
</dbReference>
<dbReference type="Pfam" id="PF00106">
    <property type="entry name" value="adh_short"/>
    <property type="match status" value="1"/>
</dbReference>
<evidence type="ECO:0000256" key="3">
    <source>
        <dbReference type="RuleBase" id="RU000363"/>
    </source>
</evidence>
<evidence type="ECO:0000313" key="4">
    <source>
        <dbReference type="EMBL" id="KAH7234590.1"/>
    </source>
</evidence>
<dbReference type="OrthoDB" id="10253736at2759"/>
<dbReference type="Proteomes" id="UP000736672">
    <property type="component" value="Unassembled WGS sequence"/>
</dbReference>
<protein>
    <submittedName>
        <fullName evidence="4">Uncharacterized protein</fullName>
    </submittedName>
</protein>
<proteinExistence type="inferred from homology"/>
<comment type="caution">
    <text evidence="4">The sequence shown here is derived from an EMBL/GenBank/DDBJ whole genome shotgun (WGS) entry which is preliminary data.</text>
</comment>
<dbReference type="InterPro" id="IPR036291">
    <property type="entry name" value="NAD(P)-bd_dom_sf"/>
</dbReference>
<dbReference type="PANTHER" id="PTHR24322:SF736">
    <property type="entry name" value="RETINOL DEHYDROGENASE 10"/>
    <property type="match status" value="1"/>
</dbReference>
<dbReference type="GO" id="GO:0016616">
    <property type="term" value="F:oxidoreductase activity, acting on the CH-OH group of donors, NAD or NADP as acceptor"/>
    <property type="evidence" value="ECO:0007669"/>
    <property type="project" value="TreeGrafter"/>
</dbReference>
<keyword evidence="5" id="KW-1185">Reference proteome</keyword>
<evidence type="ECO:0000256" key="2">
    <source>
        <dbReference type="ARBA" id="ARBA00023002"/>
    </source>
</evidence>
<keyword evidence="2" id="KW-0560">Oxidoreductase</keyword>
<dbReference type="EMBL" id="JAGTJS010000025">
    <property type="protein sequence ID" value="KAH7234590.1"/>
    <property type="molecule type" value="Genomic_DNA"/>
</dbReference>
<dbReference type="PRINTS" id="PR00080">
    <property type="entry name" value="SDRFAMILY"/>
</dbReference>
<evidence type="ECO:0000256" key="1">
    <source>
        <dbReference type="ARBA" id="ARBA00006484"/>
    </source>
</evidence>
<dbReference type="PANTHER" id="PTHR24322">
    <property type="entry name" value="PKSB"/>
    <property type="match status" value="1"/>
</dbReference>
<dbReference type="PRINTS" id="PR00081">
    <property type="entry name" value="GDHRDH"/>
</dbReference>
<reference evidence="4" key="1">
    <citation type="journal article" date="2021" name="Nat. Commun.">
        <title>Genetic determinants of endophytism in the Arabidopsis root mycobiome.</title>
        <authorList>
            <person name="Mesny F."/>
            <person name="Miyauchi S."/>
            <person name="Thiergart T."/>
            <person name="Pickel B."/>
            <person name="Atanasova L."/>
            <person name="Karlsson M."/>
            <person name="Huettel B."/>
            <person name="Barry K.W."/>
            <person name="Haridas S."/>
            <person name="Chen C."/>
            <person name="Bauer D."/>
            <person name="Andreopoulos W."/>
            <person name="Pangilinan J."/>
            <person name="LaButti K."/>
            <person name="Riley R."/>
            <person name="Lipzen A."/>
            <person name="Clum A."/>
            <person name="Drula E."/>
            <person name="Henrissat B."/>
            <person name="Kohler A."/>
            <person name="Grigoriev I.V."/>
            <person name="Martin F.M."/>
            <person name="Hacquard S."/>
        </authorList>
    </citation>
    <scope>NUCLEOTIDE SEQUENCE</scope>
    <source>
        <strain evidence="4">FSSC 5 MPI-SDFR-AT-0091</strain>
    </source>
</reference>
<gene>
    <name evidence="4" type="ORF">B0J15DRAFT_504491</name>
</gene>
<name>A0A9P9G9N7_FUSSL</name>
<dbReference type="InterPro" id="IPR002347">
    <property type="entry name" value="SDR_fam"/>
</dbReference>
<dbReference type="SUPFAM" id="SSF51735">
    <property type="entry name" value="NAD(P)-binding Rossmann-fold domains"/>
    <property type="match status" value="1"/>
</dbReference>
<accession>A0A9P9G9N7</accession>
<evidence type="ECO:0000313" key="5">
    <source>
        <dbReference type="Proteomes" id="UP000736672"/>
    </source>
</evidence>
<dbReference type="AlphaFoldDB" id="A0A9P9G9N7"/>
<organism evidence="4 5">
    <name type="scientific">Fusarium solani</name>
    <name type="common">Filamentous fungus</name>
    <dbReference type="NCBI Taxonomy" id="169388"/>
    <lineage>
        <taxon>Eukaryota</taxon>
        <taxon>Fungi</taxon>
        <taxon>Dikarya</taxon>
        <taxon>Ascomycota</taxon>
        <taxon>Pezizomycotina</taxon>
        <taxon>Sordariomycetes</taxon>
        <taxon>Hypocreomycetidae</taxon>
        <taxon>Hypocreales</taxon>
        <taxon>Nectriaceae</taxon>
        <taxon>Fusarium</taxon>
        <taxon>Fusarium solani species complex</taxon>
    </lineage>
</organism>
<sequence length="216" mass="23723">MRGNPLILYVKTDITSAAAIAEAAATIRKTFGNPTILINNAGIAAPHTILETPAEFLPKIFGVNTIALWLLTKEFLPSMIKENKGQVVTTSSVTAYMALPRMVDYCASKAASLTFHEGLNSELKTKYKANGIITTIVQPGWVRTPMSPDNADEIERRDGKMLSPQEVAGRTLQQVFARRGGQVILPENVSFFSTIKGWPNWMQELLRDAMGRSSLL</sequence>